<comment type="caution">
    <text evidence="1">The sequence shown here is derived from an EMBL/GenBank/DDBJ whole genome shotgun (WGS) entry which is preliminary data.</text>
</comment>
<accession>A0AAP0L934</accession>
<evidence type="ECO:0000313" key="2">
    <source>
        <dbReference type="Proteomes" id="UP001419268"/>
    </source>
</evidence>
<sequence length="124" mass="14005">MATTFLLVLGNEKASKQVFNISGEKYITFDGLAKACVKAAGFPEPKLVHYNPKEFDFGFRLYVPIVFDNFNASIVVDGQTVLVFGTLLGHMFEDTRERVTTCYQDSREESREVVSEIRDVGRLN</sequence>
<name>A0AAP0L934_9MAGN</name>
<organism evidence="1 2">
    <name type="scientific">Stephania cephalantha</name>
    <dbReference type="NCBI Taxonomy" id="152367"/>
    <lineage>
        <taxon>Eukaryota</taxon>
        <taxon>Viridiplantae</taxon>
        <taxon>Streptophyta</taxon>
        <taxon>Embryophyta</taxon>
        <taxon>Tracheophyta</taxon>
        <taxon>Spermatophyta</taxon>
        <taxon>Magnoliopsida</taxon>
        <taxon>Ranunculales</taxon>
        <taxon>Menispermaceae</taxon>
        <taxon>Menispermoideae</taxon>
        <taxon>Cissampelideae</taxon>
        <taxon>Stephania</taxon>
    </lineage>
</organism>
<reference evidence="1 2" key="1">
    <citation type="submission" date="2024-01" db="EMBL/GenBank/DDBJ databases">
        <title>Genome assemblies of Stephania.</title>
        <authorList>
            <person name="Yang L."/>
        </authorList>
    </citation>
    <scope>NUCLEOTIDE SEQUENCE [LARGE SCALE GENOMIC DNA]</scope>
    <source>
        <strain evidence="1">JXDWG</strain>
        <tissue evidence="1">Leaf</tissue>
    </source>
</reference>
<dbReference type="EMBL" id="JBBNAG010000001">
    <property type="protein sequence ID" value="KAK9166738.1"/>
    <property type="molecule type" value="Genomic_DNA"/>
</dbReference>
<proteinExistence type="predicted"/>
<protein>
    <submittedName>
        <fullName evidence="1">Uncharacterized protein</fullName>
    </submittedName>
</protein>
<gene>
    <name evidence="1" type="ORF">Scep_001929</name>
</gene>
<evidence type="ECO:0000313" key="1">
    <source>
        <dbReference type="EMBL" id="KAK9166738.1"/>
    </source>
</evidence>
<dbReference type="Proteomes" id="UP001419268">
    <property type="component" value="Unassembled WGS sequence"/>
</dbReference>
<keyword evidence="2" id="KW-1185">Reference proteome</keyword>
<dbReference type="AlphaFoldDB" id="A0AAP0L934"/>